<evidence type="ECO:0000256" key="7">
    <source>
        <dbReference type="ARBA" id="ARBA00022840"/>
    </source>
</evidence>
<comment type="catalytic activity">
    <reaction evidence="1">
        <text>ATP + protein L-histidine = ADP + protein N-phospho-L-histidine.</text>
        <dbReference type="EC" id="2.7.13.3"/>
    </reaction>
</comment>
<feature type="transmembrane region" description="Helical" evidence="11">
    <location>
        <begin position="57"/>
        <end position="76"/>
    </location>
</feature>
<dbReference type="InterPro" id="IPR036097">
    <property type="entry name" value="HisK_dim/P_sf"/>
</dbReference>
<evidence type="ECO:0000256" key="6">
    <source>
        <dbReference type="ARBA" id="ARBA00022777"/>
    </source>
</evidence>
<evidence type="ECO:0000256" key="1">
    <source>
        <dbReference type="ARBA" id="ARBA00000085"/>
    </source>
</evidence>
<dbReference type="SUPFAM" id="SSF47384">
    <property type="entry name" value="Homodimeric domain of signal transducing histidine kinase"/>
    <property type="match status" value="1"/>
</dbReference>
<keyword evidence="8" id="KW-0902">Two-component regulatory system</keyword>
<evidence type="ECO:0000259" key="12">
    <source>
        <dbReference type="PROSITE" id="PS50109"/>
    </source>
</evidence>
<reference evidence="13" key="2">
    <citation type="submission" date="2021-01" db="EMBL/GenBank/DDBJ databases">
        <authorList>
            <person name="Hahn C.R."/>
            <person name="Youssef N.H."/>
            <person name="Elshahed M."/>
        </authorList>
    </citation>
    <scope>NUCLEOTIDE SEQUENCE</scope>
    <source>
        <strain evidence="13">Zod_Metabat.24</strain>
    </source>
</reference>
<protein>
    <recommendedName>
        <fullName evidence="2">histidine kinase</fullName>
        <ecNumber evidence="2">2.7.13.3</ecNumber>
    </recommendedName>
</protein>
<dbReference type="Gene3D" id="1.20.1740.10">
    <property type="entry name" value="Amino acid/polyamine transporter I"/>
    <property type="match status" value="1"/>
</dbReference>
<evidence type="ECO:0000256" key="4">
    <source>
        <dbReference type="ARBA" id="ARBA00022679"/>
    </source>
</evidence>
<dbReference type="PANTHER" id="PTHR43065">
    <property type="entry name" value="SENSOR HISTIDINE KINASE"/>
    <property type="match status" value="1"/>
</dbReference>
<feature type="transmembrane region" description="Helical" evidence="11">
    <location>
        <begin position="7"/>
        <end position="26"/>
    </location>
</feature>
<dbReference type="InterPro" id="IPR003594">
    <property type="entry name" value="HATPase_dom"/>
</dbReference>
<dbReference type="InterPro" id="IPR004358">
    <property type="entry name" value="Sig_transdc_His_kin-like_C"/>
</dbReference>
<dbReference type="PRINTS" id="PR00344">
    <property type="entry name" value="BCTRLSENSOR"/>
</dbReference>
<feature type="coiled-coil region" evidence="9">
    <location>
        <begin position="95"/>
        <end position="122"/>
    </location>
</feature>
<proteinExistence type="predicted"/>
<dbReference type="SUPFAM" id="SSF55874">
    <property type="entry name" value="ATPase domain of HSP90 chaperone/DNA topoisomerase II/histidine kinase"/>
    <property type="match status" value="1"/>
</dbReference>
<evidence type="ECO:0000313" key="14">
    <source>
        <dbReference type="Proteomes" id="UP000809273"/>
    </source>
</evidence>
<dbReference type="PROSITE" id="PS50109">
    <property type="entry name" value="HIS_KIN"/>
    <property type="match status" value="1"/>
</dbReference>
<dbReference type="InterPro" id="IPR036890">
    <property type="entry name" value="HATPase_C_sf"/>
</dbReference>
<dbReference type="Pfam" id="PF02518">
    <property type="entry name" value="HATPase_c"/>
    <property type="match status" value="1"/>
</dbReference>
<keyword evidence="9" id="KW-0175">Coiled coil</keyword>
<keyword evidence="11" id="KW-1133">Transmembrane helix</keyword>
<evidence type="ECO:0000313" key="13">
    <source>
        <dbReference type="EMBL" id="MBN1572814.1"/>
    </source>
</evidence>
<dbReference type="Proteomes" id="UP000809273">
    <property type="component" value="Unassembled WGS sequence"/>
</dbReference>
<keyword evidence="7" id="KW-0067">ATP-binding</keyword>
<dbReference type="EMBL" id="JAFGIX010000030">
    <property type="protein sequence ID" value="MBN1572814.1"/>
    <property type="molecule type" value="Genomic_DNA"/>
</dbReference>
<comment type="caution">
    <text evidence="13">The sequence shown here is derived from an EMBL/GenBank/DDBJ whole genome shotgun (WGS) entry which is preliminary data.</text>
</comment>
<dbReference type="InterPro" id="IPR005467">
    <property type="entry name" value="His_kinase_dom"/>
</dbReference>
<feature type="transmembrane region" description="Helical" evidence="11">
    <location>
        <begin position="82"/>
        <end position="99"/>
    </location>
</feature>
<evidence type="ECO:0000256" key="3">
    <source>
        <dbReference type="ARBA" id="ARBA00022553"/>
    </source>
</evidence>
<feature type="domain" description="Histidine kinase" evidence="12">
    <location>
        <begin position="131"/>
        <end position="341"/>
    </location>
</feature>
<gene>
    <name evidence="13" type="ORF">JW984_06410</name>
</gene>
<evidence type="ECO:0000256" key="8">
    <source>
        <dbReference type="ARBA" id="ARBA00023012"/>
    </source>
</evidence>
<name>A0A9D8KDS3_9DELT</name>
<dbReference type="GO" id="GO:0005524">
    <property type="term" value="F:ATP binding"/>
    <property type="evidence" value="ECO:0007669"/>
    <property type="project" value="UniProtKB-KW"/>
</dbReference>
<keyword evidence="11" id="KW-0472">Membrane</keyword>
<dbReference type="SMART" id="SM00387">
    <property type="entry name" value="HATPase_c"/>
    <property type="match status" value="1"/>
</dbReference>
<evidence type="ECO:0000256" key="10">
    <source>
        <dbReference type="SAM" id="MobiDB-lite"/>
    </source>
</evidence>
<dbReference type="PANTHER" id="PTHR43065:SF10">
    <property type="entry name" value="PEROXIDE STRESS-ACTIVATED HISTIDINE KINASE MAK3"/>
    <property type="match status" value="1"/>
</dbReference>
<evidence type="ECO:0000256" key="2">
    <source>
        <dbReference type="ARBA" id="ARBA00012438"/>
    </source>
</evidence>
<accession>A0A9D8KDS3</accession>
<organism evidence="13 14">
    <name type="scientific">Candidatus Zymogenus saltonus</name>
    <dbReference type="NCBI Taxonomy" id="2844893"/>
    <lineage>
        <taxon>Bacteria</taxon>
        <taxon>Deltaproteobacteria</taxon>
        <taxon>Candidatus Zymogenia</taxon>
        <taxon>Candidatus Zymogeniales</taxon>
        <taxon>Candidatus Zymogenaceae</taxon>
        <taxon>Candidatus Zymogenus</taxon>
    </lineage>
</organism>
<dbReference type="CDD" id="cd00082">
    <property type="entry name" value="HisKA"/>
    <property type="match status" value="1"/>
</dbReference>
<reference evidence="13" key="1">
    <citation type="journal article" date="2021" name="Environ. Microbiol.">
        <title>Genomic characterization of three novel Desulfobacterota classes expand the metabolic and phylogenetic diversity of the phylum.</title>
        <authorList>
            <person name="Murphy C.L."/>
            <person name="Biggerstaff J."/>
            <person name="Eichhorn A."/>
            <person name="Ewing E."/>
            <person name="Shahan R."/>
            <person name="Soriano D."/>
            <person name="Stewart S."/>
            <person name="VanMol K."/>
            <person name="Walker R."/>
            <person name="Walters P."/>
            <person name="Elshahed M.S."/>
            <person name="Youssef N.H."/>
        </authorList>
    </citation>
    <scope>NUCLEOTIDE SEQUENCE</scope>
    <source>
        <strain evidence="13">Zod_Metabat.24</strain>
    </source>
</reference>
<dbReference type="Pfam" id="PF00512">
    <property type="entry name" value="HisKA"/>
    <property type="match status" value="1"/>
</dbReference>
<dbReference type="AlphaFoldDB" id="A0A9D8KDS3"/>
<evidence type="ECO:0000256" key="11">
    <source>
        <dbReference type="SAM" id="Phobius"/>
    </source>
</evidence>
<keyword evidence="3" id="KW-0597">Phosphoprotein</keyword>
<keyword evidence="4" id="KW-0808">Transferase</keyword>
<feature type="transmembrane region" description="Helical" evidence="11">
    <location>
        <begin position="32"/>
        <end position="50"/>
    </location>
</feature>
<evidence type="ECO:0000256" key="9">
    <source>
        <dbReference type="SAM" id="Coils"/>
    </source>
</evidence>
<dbReference type="GO" id="GO:0000155">
    <property type="term" value="F:phosphorelay sensor kinase activity"/>
    <property type="evidence" value="ECO:0007669"/>
    <property type="project" value="InterPro"/>
</dbReference>
<keyword evidence="6" id="KW-0418">Kinase</keyword>
<sequence>MKRERIKILFIVVVLIILCLITFYFHKVLNTGTVFTHLFYIPIILSAYWWKRRGLIVALFLSLFLIFSNIFLRDYVSDINDYFRAFMFIIIGIVVMLLSEKIEKANEDLRRSEKALVEAEKLASLGQLAAGIAHEINNPLGVVLMYAHLLQDEAPDEGVREDSRIIVEQADRCKKIVSDLLQFARKNKVLLKPENLYEIAAHCLELTDFPDNIEASVECNCDDPVAEVDDDQIVQLITNIVSNAVDAMPEGGKLTVSVEGDENDVRLAIKDTGVGIEADKVGKIFEPFYTTKQIGKGTGLGLSVSHGIIKMHRGRITVKSNADKESGPTGTEFTIHIPRKGVRE</sequence>
<dbReference type="SMART" id="SM00388">
    <property type="entry name" value="HisKA"/>
    <property type="match status" value="1"/>
</dbReference>
<keyword evidence="5" id="KW-0547">Nucleotide-binding</keyword>
<dbReference type="InterPro" id="IPR003661">
    <property type="entry name" value="HisK_dim/P_dom"/>
</dbReference>
<feature type="region of interest" description="Disordered" evidence="10">
    <location>
        <begin position="320"/>
        <end position="344"/>
    </location>
</feature>
<dbReference type="Gene3D" id="1.10.287.130">
    <property type="match status" value="1"/>
</dbReference>
<evidence type="ECO:0000256" key="5">
    <source>
        <dbReference type="ARBA" id="ARBA00022741"/>
    </source>
</evidence>
<keyword evidence="11" id="KW-0812">Transmembrane</keyword>
<dbReference type="EC" id="2.7.13.3" evidence="2"/>
<dbReference type="Gene3D" id="3.30.565.10">
    <property type="entry name" value="Histidine kinase-like ATPase, C-terminal domain"/>
    <property type="match status" value="1"/>
</dbReference>